<gene>
    <name evidence="2" type="ORF">RhiirA4_462443</name>
</gene>
<feature type="region of interest" description="Disordered" evidence="1">
    <location>
        <begin position="17"/>
        <end position="39"/>
    </location>
</feature>
<dbReference type="EMBL" id="LLXI01000532">
    <property type="protein sequence ID" value="PKY47304.1"/>
    <property type="molecule type" value="Genomic_DNA"/>
</dbReference>
<organism evidence="2 3">
    <name type="scientific">Rhizophagus irregularis</name>
    <dbReference type="NCBI Taxonomy" id="588596"/>
    <lineage>
        <taxon>Eukaryota</taxon>
        <taxon>Fungi</taxon>
        <taxon>Fungi incertae sedis</taxon>
        <taxon>Mucoromycota</taxon>
        <taxon>Glomeromycotina</taxon>
        <taxon>Glomeromycetes</taxon>
        <taxon>Glomerales</taxon>
        <taxon>Glomeraceae</taxon>
        <taxon>Rhizophagus</taxon>
    </lineage>
</organism>
<protein>
    <submittedName>
        <fullName evidence="2">Uncharacterized protein</fullName>
    </submittedName>
</protein>
<evidence type="ECO:0000256" key="1">
    <source>
        <dbReference type="SAM" id="MobiDB-lite"/>
    </source>
</evidence>
<name>A0A2I1GL64_9GLOM</name>
<dbReference type="AlphaFoldDB" id="A0A2I1GL64"/>
<dbReference type="Proteomes" id="UP000234323">
    <property type="component" value="Unassembled WGS sequence"/>
</dbReference>
<evidence type="ECO:0000313" key="2">
    <source>
        <dbReference type="EMBL" id="PKY47304.1"/>
    </source>
</evidence>
<proteinExistence type="predicted"/>
<accession>A0A2I1GL64</accession>
<reference evidence="2 3" key="1">
    <citation type="submission" date="2015-10" db="EMBL/GenBank/DDBJ databases">
        <title>Genome analyses suggest a sexual origin of heterokaryosis in a supposedly ancient asexual fungus.</title>
        <authorList>
            <person name="Ropars J."/>
            <person name="Sedzielewska K."/>
            <person name="Noel J."/>
            <person name="Charron P."/>
            <person name="Farinelli L."/>
            <person name="Marton T."/>
            <person name="Kruger M."/>
            <person name="Pelin A."/>
            <person name="Brachmann A."/>
            <person name="Corradi N."/>
        </authorList>
    </citation>
    <scope>NUCLEOTIDE SEQUENCE [LARGE SCALE GENOMIC DNA]</scope>
    <source>
        <strain evidence="2 3">A4</strain>
    </source>
</reference>
<evidence type="ECO:0000313" key="3">
    <source>
        <dbReference type="Proteomes" id="UP000234323"/>
    </source>
</evidence>
<keyword evidence="3" id="KW-1185">Reference proteome</keyword>
<sequence>MDWSVFLRYRTATPWLKKRKNERKGKNKREKEKKKEKKKTKIEWKNILKVYFKMFSGSYP</sequence>
<comment type="caution">
    <text evidence="2">The sequence shown here is derived from an EMBL/GenBank/DDBJ whole genome shotgun (WGS) entry which is preliminary data.</text>
</comment>